<evidence type="ECO:0000313" key="1">
    <source>
        <dbReference type="EMBL" id="CAH9069889.1"/>
    </source>
</evidence>
<dbReference type="Pfam" id="PF05096">
    <property type="entry name" value="Glu_cyclase_2"/>
    <property type="match status" value="1"/>
</dbReference>
<dbReference type="PANTHER" id="PTHR31270">
    <property type="entry name" value="GLUTAMINYL-PEPTIDE CYCLOTRANSFERASE"/>
    <property type="match status" value="1"/>
</dbReference>
<evidence type="ECO:0008006" key="3">
    <source>
        <dbReference type="Google" id="ProtNLM"/>
    </source>
</evidence>
<dbReference type="AlphaFoldDB" id="A0A9P0YN43"/>
<organism evidence="1 2">
    <name type="scientific">Cuscuta europaea</name>
    <name type="common">European dodder</name>
    <dbReference type="NCBI Taxonomy" id="41803"/>
    <lineage>
        <taxon>Eukaryota</taxon>
        <taxon>Viridiplantae</taxon>
        <taxon>Streptophyta</taxon>
        <taxon>Embryophyta</taxon>
        <taxon>Tracheophyta</taxon>
        <taxon>Spermatophyta</taxon>
        <taxon>Magnoliopsida</taxon>
        <taxon>eudicotyledons</taxon>
        <taxon>Gunneridae</taxon>
        <taxon>Pentapetalae</taxon>
        <taxon>asterids</taxon>
        <taxon>lamiids</taxon>
        <taxon>Solanales</taxon>
        <taxon>Convolvulaceae</taxon>
        <taxon>Cuscuteae</taxon>
        <taxon>Cuscuta</taxon>
        <taxon>Cuscuta subgen. Cuscuta</taxon>
    </lineage>
</organism>
<accession>A0A9P0YN43</accession>
<dbReference type="PANTHER" id="PTHR31270:SF1">
    <property type="entry name" value="GLUTAMINYL-PEPTIDE CYCLOTRANSFERASE"/>
    <property type="match status" value="1"/>
</dbReference>
<comment type="caution">
    <text evidence="1">The sequence shown here is derived from an EMBL/GenBank/DDBJ whole genome shotgun (WGS) entry which is preliminary data.</text>
</comment>
<gene>
    <name evidence="1" type="ORF">CEURO_LOCUS3445</name>
</gene>
<dbReference type="InterPro" id="IPR007788">
    <property type="entry name" value="QCT"/>
</dbReference>
<protein>
    <recommendedName>
        <fullName evidence="3">Glutaminyl-peptide cyclotransferase</fullName>
    </recommendedName>
</protein>
<dbReference type="Proteomes" id="UP001152484">
    <property type="component" value="Unassembled WGS sequence"/>
</dbReference>
<dbReference type="GO" id="GO:0016603">
    <property type="term" value="F:glutaminyl-peptide cyclotransferase activity"/>
    <property type="evidence" value="ECO:0007669"/>
    <property type="project" value="InterPro"/>
</dbReference>
<proteinExistence type="predicted"/>
<dbReference type="OrthoDB" id="409395at2759"/>
<sequence>MGRKKSLKKSPPKTQQASMMTSSASIFHLNYRKTSLTVMVILAICLIALLSTSTSKERVFGPSDLSSPNQLYTGEVINEFPHDPNAFTQGLVYAENDTLFESTGLNGHSSLRRVSLSTGEVEAIREMQHSDFGEGLTLLDDRLFQVTWLHNTGYIYDRHNISKSVGFTHEMQDGWGLATDGEVLYGSDGTSALYQIDPHTMKVIRKHTVEYQGHKVPYINELEYVNGEVWANVWMTDCIARISPKDGMVLGWILLPNLREGLLASGHTNIDVLNGIAWDADRRRIFVTGKLWPKLYEIKLHPLKTPFQGDIKMMCIPSRVHF</sequence>
<evidence type="ECO:0000313" key="2">
    <source>
        <dbReference type="Proteomes" id="UP001152484"/>
    </source>
</evidence>
<keyword evidence="2" id="KW-1185">Reference proteome</keyword>
<reference evidence="1" key="1">
    <citation type="submission" date="2022-07" db="EMBL/GenBank/DDBJ databases">
        <authorList>
            <person name="Macas J."/>
            <person name="Novak P."/>
            <person name="Neumann P."/>
        </authorList>
    </citation>
    <scope>NUCLEOTIDE SEQUENCE</scope>
</reference>
<dbReference type="EMBL" id="CAMAPE010000005">
    <property type="protein sequence ID" value="CAH9069889.1"/>
    <property type="molecule type" value="Genomic_DNA"/>
</dbReference>
<name>A0A9P0YN43_CUSEU</name>
<dbReference type="SUPFAM" id="SSF63825">
    <property type="entry name" value="YWTD domain"/>
    <property type="match status" value="1"/>
</dbReference>